<evidence type="ECO:0000313" key="2">
    <source>
        <dbReference type="WBParaSite" id="ES5_v2.g13754.t1"/>
    </source>
</evidence>
<dbReference type="WBParaSite" id="ES5_v2.g13754.t1">
    <property type="protein sequence ID" value="ES5_v2.g13754.t1"/>
    <property type="gene ID" value="ES5_v2.g13754"/>
</dbReference>
<accession>A0AC34F9I2</accession>
<reference evidence="2" key="1">
    <citation type="submission" date="2022-11" db="UniProtKB">
        <authorList>
            <consortium name="WormBaseParasite"/>
        </authorList>
    </citation>
    <scope>IDENTIFICATION</scope>
</reference>
<dbReference type="Proteomes" id="UP000887579">
    <property type="component" value="Unplaced"/>
</dbReference>
<protein>
    <submittedName>
        <fullName evidence="2">Uncharacterized protein</fullName>
    </submittedName>
</protein>
<proteinExistence type="predicted"/>
<evidence type="ECO:0000313" key="1">
    <source>
        <dbReference type="Proteomes" id="UP000887579"/>
    </source>
</evidence>
<name>A0AC34F9I2_9BILA</name>
<sequence>MMPDRHHHFQEALGAPAFAPYDQINPAPPRINRRNHDNHFIFDMQQAQNEGPLNANANLNNEVPRFVNINIGQNNMVHMNQNPVHIRVEAPVGHRIEHEPIIHEPIVGQPLNAQNDMEPAALDGFPQRIFEQPVIQFEEVIEQDIILPAVSPINSRDGTPFSDDDDIVYEDGVALNDEDEVHIEREIGVEMERQINEEVNQLNEPLQLQPVPAEQQPNELIDLTEIEDDEVPVCETDLKHIERIHDKGERFEVLPIDMNSFVHETRQLDKDWNYVYTLIDELSISNEKMRESVNINETEQEPEKAKAIRETLDIHDDIANYIKQKMAQLNAQSEKINNI</sequence>
<organism evidence="1 2">
    <name type="scientific">Panagrolaimus sp. ES5</name>
    <dbReference type="NCBI Taxonomy" id="591445"/>
    <lineage>
        <taxon>Eukaryota</taxon>
        <taxon>Metazoa</taxon>
        <taxon>Ecdysozoa</taxon>
        <taxon>Nematoda</taxon>
        <taxon>Chromadorea</taxon>
        <taxon>Rhabditida</taxon>
        <taxon>Tylenchina</taxon>
        <taxon>Panagrolaimomorpha</taxon>
        <taxon>Panagrolaimoidea</taxon>
        <taxon>Panagrolaimidae</taxon>
        <taxon>Panagrolaimus</taxon>
    </lineage>
</organism>